<dbReference type="AlphaFoldDB" id="A0A2M7D6B1"/>
<dbReference type="NCBIfam" id="TIGR00460">
    <property type="entry name" value="fmt"/>
    <property type="match status" value="1"/>
</dbReference>
<reference evidence="4" key="1">
    <citation type="submission" date="2017-09" db="EMBL/GenBank/DDBJ databases">
        <title>Depth-based differentiation of microbial function through sediment-hosted aquifers and enrichment of novel symbionts in the deep terrestrial subsurface.</title>
        <authorList>
            <person name="Probst A.J."/>
            <person name="Ladd B."/>
            <person name="Jarett J.K."/>
            <person name="Geller-Mcgrath D.E."/>
            <person name="Sieber C.M.K."/>
            <person name="Emerson J.B."/>
            <person name="Anantharaman K."/>
            <person name="Thomas B.C."/>
            <person name="Malmstrom R."/>
            <person name="Stieglmeier M."/>
            <person name="Klingl A."/>
            <person name="Woyke T."/>
            <person name="Ryan C.M."/>
            <person name="Banfield J.F."/>
        </authorList>
    </citation>
    <scope>NUCLEOTIDE SEQUENCE [LARGE SCALE GENOMIC DNA]</scope>
</reference>
<dbReference type="InterPro" id="IPR001555">
    <property type="entry name" value="GART_AS"/>
</dbReference>
<dbReference type="InterPro" id="IPR041711">
    <property type="entry name" value="Met-tRNA-FMT_N"/>
</dbReference>
<dbReference type="PANTHER" id="PTHR11138:SF5">
    <property type="entry name" value="METHIONYL-TRNA FORMYLTRANSFERASE, MITOCHONDRIAL"/>
    <property type="match status" value="1"/>
</dbReference>
<proteinExistence type="predicted"/>
<organism evidence="3 4">
    <name type="scientific">Candidatus Portnoybacteria bacterium CG02_land_8_20_14_3_00_45_8</name>
    <dbReference type="NCBI Taxonomy" id="1974807"/>
    <lineage>
        <taxon>Bacteria</taxon>
        <taxon>Candidatus Portnoyibacteriota</taxon>
    </lineage>
</organism>
<evidence type="ECO:0000259" key="2">
    <source>
        <dbReference type="Pfam" id="PF00551"/>
    </source>
</evidence>
<dbReference type="InterPro" id="IPR002376">
    <property type="entry name" value="Formyl_transf_N"/>
</dbReference>
<comment type="caution">
    <text evidence="3">The sequence shown here is derived from an EMBL/GenBank/DDBJ whole genome shotgun (WGS) entry which is preliminary data.</text>
</comment>
<feature type="domain" description="Formyl transferase N-terminal" evidence="2">
    <location>
        <begin position="18"/>
        <end position="188"/>
    </location>
</feature>
<dbReference type="GO" id="GO:0005829">
    <property type="term" value="C:cytosol"/>
    <property type="evidence" value="ECO:0007669"/>
    <property type="project" value="TreeGrafter"/>
</dbReference>
<protein>
    <recommendedName>
        <fullName evidence="1">methionyl-tRNA formyltransferase</fullName>
        <ecNumber evidence="1">2.1.2.9</ecNumber>
    </recommendedName>
</protein>
<dbReference type="EMBL" id="PEUE01000035">
    <property type="protein sequence ID" value="PIV38552.1"/>
    <property type="molecule type" value="Genomic_DNA"/>
</dbReference>
<dbReference type="InterPro" id="IPR036477">
    <property type="entry name" value="Formyl_transf_N_sf"/>
</dbReference>
<name>A0A2M7D6B1_9BACT</name>
<dbReference type="CDD" id="cd08646">
    <property type="entry name" value="FMT_core_Met-tRNA-FMT_N"/>
    <property type="match status" value="1"/>
</dbReference>
<sequence length="208" mass="22791">MLNSIPQQNVNVNDSGLKVAFLGTPEFAVPILEKLASSEHKPAAVFCAPDKPVGRRQVMTPPPVKTLAQKYNIPICQPENVSSFKFQVSSLNPDLIICAAYRIIFPKEILDMPKFGCLNIHPSLLPKYRGASPIQAAILNGDTKTGVTIFKMDEQIDHGPILIAEHLSLITKRYTSPELSDKLSILGAGLLIKIFPDWVVGKITPIPQ</sequence>
<evidence type="ECO:0000256" key="1">
    <source>
        <dbReference type="ARBA" id="ARBA00012261"/>
    </source>
</evidence>
<dbReference type="InterPro" id="IPR005794">
    <property type="entry name" value="Fmt"/>
</dbReference>
<dbReference type="EC" id="2.1.2.9" evidence="1"/>
<accession>A0A2M7D6B1</accession>
<feature type="non-terminal residue" evidence="3">
    <location>
        <position position="208"/>
    </location>
</feature>
<dbReference type="PROSITE" id="PS00373">
    <property type="entry name" value="GART"/>
    <property type="match status" value="1"/>
</dbReference>
<evidence type="ECO:0000313" key="3">
    <source>
        <dbReference type="EMBL" id="PIV38552.1"/>
    </source>
</evidence>
<dbReference type="GO" id="GO:0004479">
    <property type="term" value="F:methionyl-tRNA formyltransferase activity"/>
    <property type="evidence" value="ECO:0007669"/>
    <property type="project" value="UniProtKB-EC"/>
</dbReference>
<dbReference type="Gene3D" id="3.40.50.12230">
    <property type="match status" value="1"/>
</dbReference>
<dbReference type="PANTHER" id="PTHR11138">
    <property type="entry name" value="METHIONYL-TRNA FORMYLTRANSFERASE"/>
    <property type="match status" value="1"/>
</dbReference>
<keyword evidence="3" id="KW-0808">Transferase</keyword>
<gene>
    <name evidence="3" type="primary">fmt</name>
    <name evidence="3" type="ORF">COS30_01480</name>
</gene>
<dbReference type="SUPFAM" id="SSF53328">
    <property type="entry name" value="Formyltransferase"/>
    <property type="match status" value="1"/>
</dbReference>
<evidence type="ECO:0000313" key="4">
    <source>
        <dbReference type="Proteomes" id="UP000229247"/>
    </source>
</evidence>
<dbReference type="Pfam" id="PF00551">
    <property type="entry name" value="Formyl_trans_N"/>
    <property type="match status" value="1"/>
</dbReference>
<dbReference type="Proteomes" id="UP000229247">
    <property type="component" value="Unassembled WGS sequence"/>
</dbReference>